<evidence type="ECO:0000313" key="4">
    <source>
        <dbReference type="Proteomes" id="UP000247498"/>
    </source>
</evidence>
<protein>
    <submittedName>
        <fullName evidence="3">Uncharacterized protein</fullName>
    </submittedName>
</protein>
<evidence type="ECO:0000313" key="3">
    <source>
        <dbReference type="EMBL" id="GBF91415.1"/>
    </source>
</evidence>
<sequence>MPPPPRRTDANDALIDKAWSRCALPGDSPLDRVTRWLAGGPPCPFARSVAYEFLRMHGLDGAGSDPAAVEKALRGAFTREERDDLEEAYETALRRLKPQPKPAVIEPEPEPEEEEKALFWGLGAPVAAGLGAGGAVLLIALVAWLLRRRRRRGGAAQFEDYEEEEDMGPARADGDGAGAGGEPGQDEGPFEADRAGRMWHRLSSWGDEEKAVAAA</sequence>
<dbReference type="EMBL" id="BDRX01000024">
    <property type="protein sequence ID" value="GBF91415.1"/>
    <property type="molecule type" value="Genomic_DNA"/>
</dbReference>
<keyword evidence="2" id="KW-0472">Membrane</keyword>
<reference evidence="3 4" key="1">
    <citation type="journal article" date="2018" name="Sci. Rep.">
        <title>Raphidocelis subcapitata (=Pseudokirchneriella subcapitata) provides an insight into genome evolution and environmental adaptations in the Sphaeropleales.</title>
        <authorList>
            <person name="Suzuki S."/>
            <person name="Yamaguchi H."/>
            <person name="Nakajima N."/>
            <person name="Kawachi M."/>
        </authorList>
    </citation>
    <scope>NUCLEOTIDE SEQUENCE [LARGE SCALE GENOMIC DNA]</scope>
    <source>
        <strain evidence="3 4">NIES-35</strain>
    </source>
</reference>
<keyword evidence="4" id="KW-1185">Reference proteome</keyword>
<evidence type="ECO:0000256" key="1">
    <source>
        <dbReference type="SAM" id="MobiDB-lite"/>
    </source>
</evidence>
<organism evidence="3 4">
    <name type="scientific">Raphidocelis subcapitata</name>
    <dbReference type="NCBI Taxonomy" id="307507"/>
    <lineage>
        <taxon>Eukaryota</taxon>
        <taxon>Viridiplantae</taxon>
        <taxon>Chlorophyta</taxon>
        <taxon>core chlorophytes</taxon>
        <taxon>Chlorophyceae</taxon>
        <taxon>CS clade</taxon>
        <taxon>Sphaeropleales</taxon>
        <taxon>Selenastraceae</taxon>
        <taxon>Raphidocelis</taxon>
    </lineage>
</organism>
<keyword evidence="2" id="KW-0812">Transmembrane</keyword>
<feature type="transmembrane region" description="Helical" evidence="2">
    <location>
        <begin position="117"/>
        <end position="146"/>
    </location>
</feature>
<dbReference type="InParanoid" id="A0A2V0P2W0"/>
<dbReference type="AlphaFoldDB" id="A0A2V0P2W0"/>
<name>A0A2V0P2W0_9CHLO</name>
<gene>
    <name evidence="3" type="ORF">Rsub_04155</name>
</gene>
<evidence type="ECO:0000256" key="2">
    <source>
        <dbReference type="SAM" id="Phobius"/>
    </source>
</evidence>
<proteinExistence type="predicted"/>
<accession>A0A2V0P2W0</accession>
<dbReference type="Proteomes" id="UP000247498">
    <property type="component" value="Unassembled WGS sequence"/>
</dbReference>
<comment type="caution">
    <text evidence="3">The sequence shown here is derived from an EMBL/GenBank/DDBJ whole genome shotgun (WGS) entry which is preliminary data.</text>
</comment>
<keyword evidence="2" id="KW-1133">Transmembrane helix</keyword>
<feature type="region of interest" description="Disordered" evidence="1">
    <location>
        <begin position="155"/>
        <end position="215"/>
    </location>
</feature>